<dbReference type="InterPro" id="IPR026017">
    <property type="entry name" value="Lumazine-bd_dom"/>
</dbReference>
<dbReference type="NCBIfam" id="TIGR00187">
    <property type="entry name" value="ribE"/>
    <property type="match status" value="1"/>
</dbReference>
<feature type="domain" description="Lumazine-binding" evidence="4">
    <location>
        <begin position="90"/>
        <end position="183"/>
    </location>
</feature>
<dbReference type="Gene3D" id="2.40.30.20">
    <property type="match status" value="2"/>
</dbReference>
<dbReference type="PIRSF" id="PIRSF000498">
    <property type="entry name" value="Riboflavin_syn_A"/>
    <property type="match status" value="1"/>
</dbReference>
<proteinExistence type="predicted"/>
<dbReference type="PANTHER" id="PTHR21098:SF0">
    <property type="entry name" value="RIBOFLAVIN SYNTHASE"/>
    <property type="match status" value="1"/>
</dbReference>
<feature type="domain" description="Lumazine-binding" evidence="4">
    <location>
        <begin position="1"/>
        <end position="89"/>
    </location>
</feature>
<evidence type="ECO:0000256" key="3">
    <source>
        <dbReference type="PROSITE-ProRule" id="PRU00524"/>
    </source>
</evidence>
<reference evidence="5" key="1">
    <citation type="submission" date="2017-02" db="EMBL/GenBank/DDBJ databases">
        <title>Delving into the versatile metabolic prowess of the omnipresent phylum Bacteroidetes.</title>
        <authorList>
            <person name="Nobu M.K."/>
            <person name="Mei R."/>
            <person name="Narihiro T."/>
            <person name="Kuroda K."/>
            <person name="Liu W.-T."/>
        </authorList>
    </citation>
    <scope>NUCLEOTIDE SEQUENCE</scope>
    <source>
        <strain evidence="5">ADurb.Bin417</strain>
    </source>
</reference>
<dbReference type="InterPro" id="IPR001783">
    <property type="entry name" value="Lumazine-bd"/>
</dbReference>
<evidence type="ECO:0000313" key="5">
    <source>
        <dbReference type="EMBL" id="OPZ93517.1"/>
    </source>
</evidence>
<evidence type="ECO:0000256" key="2">
    <source>
        <dbReference type="NCBIfam" id="TIGR00187"/>
    </source>
</evidence>
<name>A0A1V5MJS4_UNCT6</name>
<dbReference type="GO" id="GO:0009231">
    <property type="term" value="P:riboflavin biosynthetic process"/>
    <property type="evidence" value="ECO:0007669"/>
    <property type="project" value="TreeGrafter"/>
</dbReference>
<keyword evidence="1" id="KW-0677">Repeat</keyword>
<keyword evidence="5" id="KW-0808">Transferase</keyword>
<dbReference type="CDD" id="cd00402">
    <property type="entry name" value="Riboflavin_synthase_like"/>
    <property type="match status" value="1"/>
</dbReference>
<dbReference type="InterPro" id="IPR017938">
    <property type="entry name" value="Riboflavin_synthase-like_b-brl"/>
</dbReference>
<dbReference type="EMBL" id="MWAK01000020">
    <property type="protein sequence ID" value="OPZ93517.1"/>
    <property type="molecule type" value="Genomic_DNA"/>
</dbReference>
<feature type="repeat" description="Lumazine-binding" evidence="3">
    <location>
        <begin position="1"/>
        <end position="89"/>
    </location>
</feature>
<evidence type="ECO:0000256" key="1">
    <source>
        <dbReference type="ARBA" id="ARBA00022737"/>
    </source>
</evidence>
<gene>
    <name evidence="5" type="primary">ribE</name>
    <name evidence="5" type="ORF">BWY73_00269</name>
</gene>
<dbReference type="GO" id="GO:0004746">
    <property type="term" value="F:riboflavin synthase activity"/>
    <property type="evidence" value="ECO:0007669"/>
    <property type="project" value="UniProtKB-UniRule"/>
</dbReference>
<dbReference type="PROSITE" id="PS51177">
    <property type="entry name" value="LUMAZINE_BIND"/>
    <property type="match status" value="2"/>
</dbReference>
<organism evidence="5">
    <name type="scientific">candidate division TA06 bacterium ADurb.Bin417</name>
    <dbReference type="NCBI Taxonomy" id="1852828"/>
    <lineage>
        <taxon>Bacteria</taxon>
        <taxon>Bacteria division TA06</taxon>
    </lineage>
</organism>
<evidence type="ECO:0000259" key="4">
    <source>
        <dbReference type="PROSITE" id="PS51177"/>
    </source>
</evidence>
<dbReference type="AlphaFoldDB" id="A0A1V5MJS4"/>
<dbReference type="NCBIfam" id="NF006767">
    <property type="entry name" value="PRK09289.1"/>
    <property type="match status" value="1"/>
</dbReference>
<feature type="repeat" description="Lumazine-binding" evidence="3">
    <location>
        <begin position="90"/>
        <end position="183"/>
    </location>
</feature>
<dbReference type="InterPro" id="IPR023366">
    <property type="entry name" value="ATP_synth_asu-like_sf"/>
</dbReference>
<dbReference type="SUPFAM" id="SSF63380">
    <property type="entry name" value="Riboflavin synthase domain-like"/>
    <property type="match status" value="2"/>
</dbReference>
<accession>A0A1V5MJS4</accession>
<sequence>MFTGIIQDLGRVERIAAGRLRLRTALAGLEAGESVAVNGVCLTVTGTGAAAEFDLSPETRRRTALGRLRPGDRVNLERALRLSDRLGGHLVTGHVDGVARILTVRRTGTGRELSVAFPGRLRPYLAVKGSVALDGVSLTIAGLTGAKLTVALIPFTLEQTTLGGKRPGETLNIEVDALARYLK</sequence>
<dbReference type="EC" id="2.5.1.9" evidence="2"/>
<protein>
    <recommendedName>
        <fullName evidence="2">Riboflavin synthase</fullName>
        <ecNumber evidence="2">2.5.1.9</ecNumber>
    </recommendedName>
</protein>
<dbReference type="Proteomes" id="UP000485484">
    <property type="component" value="Unassembled WGS sequence"/>
</dbReference>
<dbReference type="Pfam" id="PF00677">
    <property type="entry name" value="Lum_binding"/>
    <property type="match status" value="2"/>
</dbReference>
<dbReference type="PANTHER" id="PTHR21098">
    <property type="entry name" value="RIBOFLAVIN SYNTHASE ALPHA CHAIN"/>
    <property type="match status" value="1"/>
</dbReference>
<comment type="caution">
    <text evidence="5">The sequence shown here is derived from an EMBL/GenBank/DDBJ whole genome shotgun (WGS) entry which is preliminary data.</text>
</comment>